<organism evidence="3 4">
    <name type="scientific">Nonomuraea monospora</name>
    <dbReference type="NCBI Taxonomy" id="568818"/>
    <lineage>
        <taxon>Bacteria</taxon>
        <taxon>Bacillati</taxon>
        <taxon>Actinomycetota</taxon>
        <taxon>Actinomycetes</taxon>
        <taxon>Streptosporangiales</taxon>
        <taxon>Streptosporangiaceae</taxon>
        <taxon>Nonomuraea</taxon>
    </lineage>
</organism>
<comment type="caution">
    <text evidence="3">The sequence shown here is derived from an EMBL/GenBank/DDBJ whole genome shotgun (WGS) entry which is preliminary data.</text>
</comment>
<dbReference type="InterPro" id="IPR018649">
    <property type="entry name" value="SHOCT"/>
</dbReference>
<name>A0ABP5P7D1_9ACTN</name>
<keyword evidence="4" id="KW-1185">Reference proteome</keyword>
<feature type="domain" description="SHOCT" evidence="2">
    <location>
        <begin position="56"/>
        <end position="83"/>
    </location>
</feature>
<dbReference type="Proteomes" id="UP001499843">
    <property type="component" value="Unassembled WGS sequence"/>
</dbReference>
<reference evidence="4" key="1">
    <citation type="journal article" date="2019" name="Int. J. Syst. Evol. Microbiol.">
        <title>The Global Catalogue of Microorganisms (GCM) 10K type strain sequencing project: providing services to taxonomists for standard genome sequencing and annotation.</title>
        <authorList>
            <consortium name="The Broad Institute Genomics Platform"/>
            <consortium name="The Broad Institute Genome Sequencing Center for Infectious Disease"/>
            <person name="Wu L."/>
            <person name="Ma J."/>
        </authorList>
    </citation>
    <scope>NUCLEOTIDE SEQUENCE [LARGE SCALE GENOMIC DNA]</scope>
    <source>
        <strain evidence="4">JCM 16114</strain>
    </source>
</reference>
<accession>A0ABP5P7D1</accession>
<gene>
    <name evidence="3" type="ORF">GCM10009850_031480</name>
</gene>
<feature type="region of interest" description="Disordered" evidence="1">
    <location>
        <begin position="28"/>
        <end position="54"/>
    </location>
</feature>
<evidence type="ECO:0000256" key="1">
    <source>
        <dbReference type="SAM" id="MobiDB-lite"/>
    </source>
</evidence>
<dbReference type="EMBL" id="BAAAQX010000007">
    <property type="protein sequence ID" value="GAA2207690.1"/>
    <property type="molecule type" value="Genomic_DNA"/>
</dbReference>
<dbReference type="RefSeq" id="WP_344475132.1">
    <property type="nucleotide sequence ID" value="NZ_BAAAQX010000007.1"/>
</dbReference>
<proteinExistence type="predicted"/>
<evidence type="ECO:0000313" key="4">
    <source>
        <dbReference type="Proteomes" id="UP001499843"/>
    </source>
</evidence>
<dbReference type="Pfam" id="PF09851">
    <property type="entry name" value="SHOCT"/>
    <property type="match status" value="1"/>
</dbReference>
<sequence>MGLLYRRRRPLRNAAMLAGAGVLAYQAGKRQAQETEYDQDPYEPSGAEPSGGGMADQLERLKALLDQGAISEEEYRAAKQQVLSR</sequence>
<evidence type="ECO:0000313" key="3">
    <source>
        <dbReference type="EMBL" id="GAA2207690.1"/>
    </source>
</evidence>
<evidence type="ECO:0000259" key="2">
    <source>
        <dbReference type="Pfam" id="PF09851"/>
    </source>
</evidence>
<protein>
    <recommendedName>
        <fullName evidence="2">SHOCT domain-containing protein</fullName>
    </recommendedName>
</protein>